<dbReference type="GO" id="GO:0016787">
    <property type="term" value="F:hydrolase activity"/>
    <property type="evidence" value="ECO:0007669"/>
    <property type="project" value="UniProtKB-KW"/>
</dbReference>
<evidence type="ECO:0000313" key="3">
    <source>
        <dbReference type="Proteomes" id="UP000031408"/>
    </source>
</evidence>
<feature type="domain" description="Dienelactone hydrolase" evidence="1">
    <location>
        <begin position="89"/>
        <end position="276"/>
    </location>
</feature>
<name>A0A0C1IRA9_9BACT</name>
<keyword evidence="2" id="KW-0378">Hydrolase</keyword>
<evidence type="ECO:0000313" key="2">
    <source>
        <dbReference type="EMBL" id="KIC92994.1"/>
    </source>
</evidence>
<gene>
    <name evidence="2" type="ORF">OI18_19785</name>
</gene>
<proteinExistence type="predicted"/>
<accession>A0A0C1IRA9</accession>
<dbReference type="InterPro" id="IPR029058">
    <property type="entry name" value="AB_hydrolase_fold"/>
</dbReference>
<dbReference type="Proteomes" id="UP000031408">
    <property type="component" value="Unassembled WGS sequence"/>
</dbReference>
<dbReference type="STRING" id="1349421.OI18_19785"/>
<reference evidence="2 3" key="1">
    <citation type="submission" date="2014-11" db="EMBL/GenBank/DDBJ databases">
        <title>Genome sequence of Flavihumibacter solisilvae 3-3.</title>
        <authorList>
            <person name="Zhou G."/>
            <person name="Li M."/>
            <person name="Wang G."/>
        </authorList>
    </citation>
    <scope>NUCLEOTIDE SEQUENCE [LARGE SCALE GENOMIC DNA]</scope>
    <source>
        <strain evidence="2 3">3-3</strain>
    </source>
</reference>
<dbReference type="PANTHER" id="PTHR46623">
    <property type="entry name" value="CARBOXYMETHYLENEBUTENOLIDASE-RELATED"/>
    <property type="match status" value="1"/>
</dbReference>
<dbReference type="InterPro" id="IPR051049">
    <property type="entry name" value="Dienelactone_hydrolase-like"/>
</dbReference>
<evidence type="ECO:0000259" key="1">
    <source>
        <dbReference type="Pfam" id="PF01738"/>
    </source>
</evidence>
<dbReference type="AlphaFoldDB" id="A0A0C1IRA9"/>
<comment type="caution">
    <text evidence="2">The sequence shown here is derived from an EMBL/GenBank/DDBJ whole genome shotgun (WGS) entry which is preliminary data.</text>
</comment>
<dbReference type="RefSeq" id="WP_039143059.1">
    <property type="nucleotide sequence ID" value="NZ_JSVC01000024.1"/>
</dbReference>
<sequence>MKQFIFLLVCLAVNQSIYSQDITSCCAAAATEAFAQNGGNAAFRASHDEPRPFHYVSAAGKDISYQTSDGKNAHGWEVKAEKATPYYMFVVHEWWGLNDYIKQEAEKLGRDLGINVIALDLYDNQVATTREDAARIMQSVKTERAESIIKGAYSYAGKNAKVFTIGWCFGGGWSLQATLLGGSQAAGGIMYYGQPEKDVEKLKTLKADIIGFFANQDQWPSPQVVTEFAQSMQKAGKKLLLNRYEATHAFANPSNPNFNKEATEDAYGKMLAFVKERMK</sequence>
<dbReference type="InterPro" id="IPR002925">
    <property type="entry name" value="Dienelactn_hydro"/>
</dbReference>
<dbReference type="EMBL" id="JSVC01000024">
    <property type="protein sequence ID" value="KIC92994.1"/>
    <property type="molecule type" value="Genomic_DNA"/>
</dbReference>
<dbReference type="Gene3D" id="3.40.50.1820">
    <property type="entry name" value="alpha/beta hydrolase"/>
    <property type="match status" value="1"/>
</dbReference>
<dbReference type="OrthoDB" id="9787933at2"/>
<dbReference type="SUPFAM" id="SSF53474">
    <property type="entry name" value="alpha/beta-Hydrolases"/>
    <property type="match status" value="1"/>
</dbReference>
<dbReference type="Pfam" id="PF01738">
    <property type="entry name" value="DLH"/>
    <property type="match status" value="1"/>
</dbReference>
<organism evidence="2 3">
    <name type="scientific">Flavihumibacter solisilvae</name>
    <dbReference type="NCBI Taxonomy" id="1349421"/>
    <lineage>
        <taxon>Bacteria</taxon>
        <taxon>Pseudomonadati</taxon>
        <taxon>Bacteroidota</taxon>
        <taxon>Chitinophagia</taxon>
        <taxon>Chitinophagales</taxon>
        <taxon>Chitinophagaceae</taxon>
        <taxon>Flavihumibacter</taxon>
    </lineage>
</organism>
<protein>
    <submittedName>
        <fullName evidence="2">Dienelactone hydrolase</fullName>
    </submittedName>
</protein>
<dbReference type="PANTHER" id="PTHR46623:SF6">
    <property type="entry name" value="ALPHA_BETA-HYDROLASES SUPERFAMILY PROTEIN"/>
    <property type="match status" value="1"/>
</dbReference>
<keyword evidence="3" id="KW-1185">Reference proteome</keyword>